<protein>
    <submittedName>
        <fullName evidence="3">PEP-CTERM sorting domain-containing protein</fullName>
    </submittedName>
</protein>
<evidence type="ECO:0000313" key="3">
    <source>
        <dbReference type="EMBL" id="TPE63607.1"/>
    </source>
</evidence>
<dbReference type="AlphaFoldDB" id="A0A501XU45"/>
<feature type="chain" id="PRO_5021220632" evidence="1">
    <location>
        <begin position="20"/>
        <end position="255"/>
    </location>
</feature>
<evidence type="ECO:0000313" key="4">
    <source>
        <dbReference type="Proteomes" id="UP000319897"/>
    </source>
</evidence>
<dbReference type="NCBIfam" id="NF035944">
    <property type="entry name" value="PEPxxWA-CTERM"/>
    <property type="match status" value="1"/>
</dbReference>
<keyword evidence="1" id="KW-0732">Signal</keyword>
<keyword evidence="4" id="KW-1185">Reference proteome</keyword>
<dbReference type="OrthoDB" id="121983at2"/>
<reference evidence="3 4" key="1">
    <citation type="submission" date="2019-06" db="EMBL/GenBank/DDBJ databases">
        <authorList>
            <person name="Lee I."/>
            <person name="Jang G.I."/>
            <person name="Hwang C.Y."/>
        </authorList>
    </citation>
    <scope>NUCLEOTIDE SEQUENCE [LARGE SCALE GENOMIC DNA]</scope>
    <source>
        <strain evidence="3 4">PAMC 28131</strain>
    </source>
</reference>
<gene>
    <name evidence="3" type="ORF">FJQ54_01675</name>
</gene>
<accession>A0A501XU45</accession>
<comment type="caution">
    <text evidence="3">The sequence shown here is derived from an EMBL/GenBank/DDBJ whole genome shotgun (WGS) entry which is preliminary data.</text>
</comment>
<name>A0A501XU45_9SPHN</name>
<feature type="domain" description="Ice-binding protein C-terminal" evidence="2">
    <location>
        <begin position="221"/>
        <end position="244"/>
    </location>
</feature>
<dbReference type="NCBIfam" id="TIGR02595">
    <property type="entry name" value="PEP_CTERM"/>
    <property type="match status" value="1"/>
</dbReference>
<evidence type="ECO:0000256" key="1">
    <source>
        <dbReference type="SAM" id="SignalP"/>
    </source>
</evidence>
<dbReference type="Pfam" id="PF07589">
    <property type="entry name" value="PEP-CTERM"/>
    <property type="match status" value="1"/>
</dbReference>
<dbReference type="RefSeq" id="WP_140926551.1">
    <property type="nucleotide sequence ID" value="NZ_VFSU01000011.1"/>
</dbReference>
<organism evidence="3 4">
    <name type="scientific">Sandaracinobacter neustonicus</name>
    <dbReference type="NCBI Taxonomy" id="1715348"/>
    <lineage>
        <taxon>Bacteria</taxon>
        <taxon>Pseudomonadati</taxon>
        <taxon>Pseudomonadota</taxon>
        <taxon>Alphaproteobacteria</taxon>
        <taxon>Sphingomonadales</taxon>
        <taxon>Sphingosinicellaceae</taxon>
        <taxon>Sandaracinobacter</taxon>
    </lineage>
</organism>
<feature type="signal peptide" evidence="1">
    <location>
        <begin position="1"/>
        <end position="19"/>
    </location>
</feature>
<dbReference type="EMBL" id="VFSU01000011">
    <property type="protein sequence ID" value="TPE63607.1"/>
    <property type="molecule type" value="Genomic_DNA"/>
</dbReference>
<dbReference type="InterPro" id="IPR013424">
    <property type="entry name" value="Ice-binding_C"/>
</dbReference>
<sequence>MKHLFASIAVLAIATSAQAASYHIKLTGTITEQTHPGYPEFADGEIFIPPANPIQIGDTISFTGQIGTQNIVDFGNGYSVAYFYGAPAGSFNLSLRDYSWLPSNEWLDGDAEYTGIVAPEDMLPLLAAPSLLLKDGKVLGFAGWLVPTDSPVPLLDLGSGYMTGLYDPFGDYGPPGWQLPDPASLYLSPVFSLTADPGTYGNRYIGASYRGIWNFELSSATVPEPGSWLMMIAGFGLIGTMLRRQGRPVAGEKTG</sequence>
<dbReference type="Proteomes" id="UP000319897">
    <property type="component" value="Unassembled WGS sequence"/>
</dbReference>
<evidence type="ECO:0000259" key="2">
    <source>
        <dbReference type="Pfam" id="PF07589"/>
    </source>
</evidence>
<proteinExistence type="predicted"/>